<evidence type="ECO:0000313" key="3">
    <source>
        <dbReference type="EMBL" id="KFG26303.1"/>
    </source>
</evidence>
<name>A0A086J2D5_NEMA1</name>
<evidence type="ECO:0000256" key="2">
    <source>
        <dbReference type="SAM" id="Phobius"/>
    </source>
</evidence>
<protein>
    <submittedName>
        <fullName evidence="3">Uncharacterized protein</fullName>
    </submittedName>
</protein>
<feature type="compositionally biased region" description="Gly residues" evidence="1">
    <location>
        <begin position="53"/>
        <end position="64"/>
    </location>
</feature>
<evidence type="ECO:0000313" key="4">
    <source>
        <dbReference type="Proteomes" id="UP000054524"/>
    </source>
</evidence>
<dbReference type="EMBL" id="AKIJ01000003">
    <property type="protein sequence ID" value="KFG26303.1"/>
    <property type="molecule type" value="Genomic_DNA"/>
</dbReference>
<organism evidence="3 4">
    <name type="scientific">Nematocida ausubeli (strain ATCC PRA-371 / ERTm2)</name>
    <name type="common">Nematode killer fungus</name>
    <dbReference type="NCBI Taxonomy" id="1913371"/>
    <lineage>
        <taxon>Eukaryota</taxon>
        <taxon>Fungi</taxon>
        <taxon>Fungi incertae sedis</taxon>
        <taxon>Microsporidia</taxon>
        <taxon>Nematocida</taxon>
    </lineage>
</organism>
<gene>
    <name evidence="3" type="ORF">NESG_01423</name>
</gene>
<accession>A0A086J2D5</accession>
<dbReference type="Proteomes" id="UP000054524">
    <property type="component" value="Unassembled WGS sequence"/>
</dbReference>
<comment type="caution">
    <text evidence="3">The sequence shown here is derived from an EMBL/GenBank/DDBJ whole genome shotgun (WGS) entry which is preliminary data.</text>
</comment>
<feature type="transmembrane region" description="Helical" evidence="2">
    <location>
        <begin position="12"/>
        <end position="34"/>
    </location>
</feature>
<evidence type="ECO:0000256" key="1">
    <source>
        <dbReference type="SAM" id="MobiDB-lite"/>
    </source>
</evidence>
<keyword evidence="4" id="KW-1185">Reference proteome</keyword>
<sequence length="64" mass="6187">MAEAAEGNNKKKICIIAGVVLLIVAAGFIGLMVMKNKSADEGANPTPSAATGGPAGGETGDGNS</sequence>
<dbReference type="AlphaFoldDB" id="A0A086J2D5"/>
<reference evidence="3 4" key="1">
    <citation type="journal article" date="2014" name="Genome Announc.">
        <title>Genome Sequence of the Microsporidian Species Nematocida sp1 Strain ERTm6 (ATCC PRA-372).</title>
        <authorList>
            <person name="Bakowski M.A."/>
            <person name="Priest M."/>
            <person name="Young S."/>
            <person name="Cuomo C.A."/>
            <person name="Troemel E.R."/>
        </authorList>
    </citation>
    <scope>NUCLEOTIDE SEQUENCE [LARGE SCALE GENOMIC DNA]</scope>
    <source>
        <strain evidence="3 4">ERTm6</strain>
    </source>
</reference>
<proteinExistence type="predicted"/>
<dbReference type="HOGENOM" id="CLU_2868174_0_0_1"/>
<feature type="compositionally biased region" description="Low complexity" evidence="1">
    <location>
        <begin position="42"/>
        <end position="52"/>
    </location>
</feature>
<dbReference type="RefSeq" id="XP_052904858.1">
    <property type="nucleotide sequence ID" value="XM_053049053.1"/>
</dbReference>
<feature type="region of interest" description="Disordered" evidence="1">
    <location>
        <begin position="39"/>
        <end position="64"/>
    </location>
</feature>
<keyword evidence="2" id="KW-1133">Transmembrane helix</keyword>
<keyword evidence="2" id="KW-0472">Membrane</keyword>
<dbReference type="GeneID" id="77676396"/>
<keyword evidence="2" id="KW-0812">Transmembrane</keyword>